<name>A0AAW4V1B9_PHOVU</name>
<reference evidence="3" key="1">
    <citation type="submission" date="2021-10" db="EMBL/GenBank/DDBJ databases">
        <title>Collection of gut derived symbiotic bacterial strains cultured from healthy donors.</title>
        <authorList>
            <person name="Lin H."/>
            <person name="Littmann E."/>
            <person name="Kohout C."/>
            <person name="Pamer E.G."/>
        </authorList>
    </citation>
    <scope>NUCLEOTIDE SEQUENCE</scope>
    <source>
        <strain evidence="3">DFI.1.167</strain>
    </source>
</reference>
<keyword evidence="1" id="KW-1133">Transmembrane helix</keyword>
<dbReference type="InterPro" id="IPR002656">
    <property type="entry name" value="Acyl_transf_3_dom"/>
</dbReference>
<feature type="transmembrane region" description="Helical" evidence="1">
    <location>
        <begin position="44"/>
        <end position="67"/>
    </location>
</feature>
<feature type="transmembrane region" description="Helical" evidence="1">
    <location>
        <begin position="254"/>
        <end position="275"/>
    </location>
</feature>
<keyword evidence="3" id="KW-0012">Acyltransferase</keyword>
<dbReference type="EMBL" id="JAJCQG010000057">
    <property type="protein sequence ID" value="MCB7282530.1"/>
    <property type="molecule type" value="Genomic_DNA"/>
</dbReference>
<evidence type="ECO:0000313" key="4">
    <source>
        <dbReference type="Proteomes" id="UP001199363"/>
    </source>
</evidence>
<dbReference type="RefSeq" id="WP_117916619.1">
    <property type="nucleotide sequence ID" value="NZ_JAHOOU010000052.1"/>
</dbReference>
<feature type="transmembrane region" description="Helical" evidence="1">
    <location>
        <begin position="188"/>
        <end position="210"/>
    </location>
</feature>
<evidence type="ECO:0000259" key="2">
    <source>
        <dbReference type="Pfam" id="PF01757"/>
    </source>
</evidence>
<proteinExistence type="predicted"/>
<comment type="caution">
    <text evidence="3">The sequence shown here is derived from an EMBL/GenBank/DDBJ whole genome shotgun (WGS) entry which is preliminary data.</text>
</comment>
<feature type="transmembrane region" description="Helical" evidence="1">
    <location>
        <begin position="133"/>
        <end position="154"/>
    </location>
</feature>
<protein>
    <submittedName>
        <fullName evidence="3">Acyltransferase</fullName>
    </submittedName>
</protein>
<keyword evidence="1" id="KW-0812">Transmembrane</keyword>
<accession>A0AAW4V1B9</accession>
<feature type="transmembrane region" description="Helical" evidence="1">
    <location>
        <begin position="87"/>
        <end position="104"/>
    </location>
</feature>
<dbReference type="AlphaFoldDB" id="A0AAW4V1B9"/>
<evidence type="ECO:0000256" key="1">
    <source>
        <dbReference type="SAM" id="Phobius"/>
    </source>
</evidence>
<gene>
    <name evidence="3" type="ORF">LI282_15995</name>
</gene>
<organism evidence="3 4">
    <name type="scientific">Phocaeicola vulgatus</name>
    <name type="common">Bacteroides vulgatus</name>
    <dbReference type="NCBI Taxonomy" id="821"/>
    <lineage>
        <taxon>Bacteria</taxon>
        <taxon>Pseudomonadati</taxon>
        <taxon>Bacteroidota</taxon>
        <taxon>Bacteroidia</taxon>
        <taxon>Bacteroidales</taxon>
        <taxon>Bacteroidaceae</taxon>
        <taxon>Phocaeicola</taxon>
    </lineage>
</organism>
<dbReference type="Proteomes" id="UP001199363">
    <property type="component" value="Unassembled WGS sequence"/>
</dbReference>
<feature type="transmembrane region" description="Helical" evidence="1">
    <location>
        <begin position="295"/>
        <end position="321"/>
    </location>
</feature>
<feature type="domain" description="Acyltransferase 3" evidence="2">
    <location>
        <begin position="23"/>
        <end position="318"/>
    </location>
</feature>
<keyword evidence="3" id="KW-0808">Transferase</keyword>
<keyword evidence="1" id="KW-0472">Membrane</keyword>
<evidence type="ECO:0000313" key="3">
    <source>
        <dbReference type="EMBL" id="MCB7282530.1"/>
    </source>
</evidence>
<dbReference type="Pfam" id="PF01757">
    <property type="entry name" value="Acyl_transf_3"/>
    <property type="match status" value="1"/>
</dbReference>
<dbReference type="GO" id="GO:0016747">
    <property type="term" value="F:acyltransferase activity, transferring groups other than amino-acyl groups"/>
    <property type="evidence" value="ECO:0007669"/>
    <property type="project" value="InterPro"/>
</dbReference>
<feature type="transmembrane region" description="Helical" evidence="1">
    <location>
        <begin position="20"/>
        <end position="38"/>
    </location>
</feature>
<sequence length="340" mass="39910">MKKILRQKFEFQSISQFRNILMGIAITEVLFAHLFNWLHFPSAFVILSSKMVFTQGFLLLSGIGLYYSYVKKSDTVGFYCRRIKRMWLPYMLMALPFVLIFMFLRDDITIIKAIGWITSIGYFFPGEAQYCNMWYIAVSLLCYALFPLMFHFIFFSKNGIWFRYALLIIVSISITIAVYLYMPTYYHLVSIGLPKQTMFIVGIGIGYLCYRKMKVNLMVLIVTTLSLYLLFYSLRHSNVLYAQYASMTEKLFTIPIICLVLFKIKPYVSYLFNCLQWMGKYTLEIYVLHLMIKHLLFLLDVNGILMIFVSIISSIILAPYVNRITNNLTTRTMQLLGMRI</sequence>
<feature type="transmembrane region" description="Helical" evidence="1">
    <location>
        <begin position="161"/>
        <end position="182"/>
    </location>
</feature>
<feature type="transmembrane region" description="Helical" evidence="1">
    <location>
        <begin position="217"/>
        <end position="234"/>
    </location>
</feature>